<evidence type="ECO:0000313" key="1">
    <source>
        <dbReference type="EMBL" id="HAN4356597.1"/>
    </source>
</evidence>
<reference evidence="1" key="2">
    <citation type="submission" date="2020-09" db="EMBL/GenBank/DDBJ databases">
        <authorList>
            <consortium name="NCBI Pathogen Detection Project"/>
        </authorList>
    </citation>
    <scope>NUCLEOTIDE SEQUENCE</scope>
    <source>
        <strain evidence="1">489-16</strain>
    </source>
</reference>
<proteinExistence type="predicted"/>
<reference evidence="1" key="1">
    <citation type="journal article" date="2018" name="Genome Biol.">
        <title>SKESA: strategic k-mer extension for scrupulous assemblies.</title>
        <authorList>
            <person name="Souvorov A."/>
            <person name="Agarwala R."/>
            <person name="Lipman D.J."/>
        </authorList>
    </citation>
    <scope>NUCLEOTIDE SEQUENCE</scope>
    <source>
        <strain evidence="1">489-16</strain>
    </source>
</reference>
<dbReference type="EMBL" id="DABUHV010000097">
    <property type="protein sequence ID" value="HAN4356597.1"/>
    <property type="molecule type" value="Genomic_DNA"/>
</dbReference>
<evidence type="ECO:0000313" key="2">
    <source>
        <dbReference type="Proteomes" id="UP000859822"/>
    </source>
</evidence>
<organism evidence="1 2">
    <name type="scientific">Escherichia coli</name>
    <dbReference type="NCBI Taxonomy" id="562"/>
    <lineage>
        <taxon>Bacteria</taxon>
        <taxon>Pseudomonadati</taxon>
        <taxon>Pseudomonadota</taxon>
        <taxon>Gammaproteobacteria</taxon>
        <taxon>Enterobacterales</taxon>
        <taxon>Enterobacteriaceae</taxon>
        <taxon>Escherichia</taxon>
    </lineage>
</organism>
<sequence>PSGDYALNKPGLSPQDVASFLANALAFTPAGRAGTVLGAIGKSAATDLALQGATSLAGGEDIDPLQTVISAGIGGIGKGLENTVSAVSRAVRGDMAPEAKAAVDFASERNLPLMTSDVLKDKNTVQSLAQKTGEKIPFFGTGTNRLNQQQARENLVRTYNDGLGGISDKQLYESATKGQQKFIEAAGKRYNRIIDAMGDTPVDLSNTVKAIDNQIAVLSRPGKSQDRAAVKVLQQFKDDITSGPNDLRLARENRTDLRKRFMNSNETVDKDTLQKASDIVYKAYTLDMRRAVAQKLGSEEAANMARVDRSWSKFNDMMGRTRVQKAIASGKATPEDVTKLVFSQSPSERSQLYRLLDDNGRQNARAAIVQNAVDKATDPSGNISVEKFINALHRNRKQSATFFKGVHGKELDGIIKYLNDTRQAAKVDGQKLNSQKLYGLLVGGGAINAAVLAGMLKTAAFVVPAAGALGGAAKAYESPVIRNALLRLANTPKGSTAYDRAISTVTQSLTTAAQASQKEAQ</sequence>
<feature type="non-terminal residue" evidence="1">
    <location>
        <position position="1"/>
    </location>
</feature>
<protein>
    <submittedName>
        <fullName evidence="1">Injection protein</fullName>
    </submittedName>
</protein>
<name>A0AAN5K7U2_ECOLX</name>
<comment type="caution">
    <text evidence="1">The sequence shown here is derived from an EMBL/GenBank/DDBJ whole genome shotgun (WGS) entry which is preliminary data.</text>
</comment>
<gene>
    <name evidence="1" type="ORF">IFC14_005225</name>
</gene>
<accession>A0AAN5K7U2</accession>
<dbReference type="AlphaFoldDB" id="A0AAN5K7U2"/>
<dbReference type="Proteomes" id="UP000859822">
    <property type="component" value="Unassembled WGS sequence"/>
</dbReference>